<reference evidence="3 4" key="1">
    <citation type="submission" date="2019-10" db="EMBL/GenBank/DDBJ databases">
        <title>Nonomuraea sp. nov., isolated from Phyllanthus amarus.</title>
        <authorList>
            <person name="Klykleung N."/>
            <person name="Tanasupawat S."/>
        </authorList>
    </citation>
    <scope>NUCLEOTIDE SEQUENCE [LARGE SCALE GENOMIC DNA]</scope>
    <source>
        <strain evidence="3 4">PA1-10</strain>
    </source>
</reference>
<dbReference type="Pfam" id="PF03413">
    <property type="entry name" value="PepSY"/>
    <property type="match status" value="1"/>
</dbReference>
<keyword evidence="4" id="KW-1185">Reference proteome</keyword>
<dbReference type="OrthoDB" id="3540563at2"/>
<dbReference type="Proteomes" id="UP000312512">
    <property type="component" value="Unassembled WGS sequence"/>
</dbReference>
<dbReference type="InterPro" id="IPR025711">
    <property type="entry name" value="PepSY"/>
</dbReference>
<dbReference type="EMBL" id="VDLX02000003">
    <property type="protein sequence ID" value="KAB8195722.1"/>
    <property type="molecule type" value="Genomic_DNA"/>
</dbReference>
<evidence type="ECO:0000256" key="2">
    <source>
        <dbReference type="SAM" id="SignalP"/>
    </source>
</evidence>
<feature type="compositionally biased region" description="Basic and acidic residues" evidence="1">
    <location>
        <begin position="112"/>
        <end position="141"/>
    </location>
</feature>
<protein>
    <submittedName>
        <fullName evidence="3">Uncharacterized protein</fullName>
    </submittedName>
</protein>
<dbReference type="Gene3D" id="3.10.450.40">
    <property type="match status" value="1"/>
</dbReference>
<evidence type="ECO:0000256" key="1">
    <source>
        <dbReference type="SAM" id="MobiDB-lite"/>
    </source>
</evidence>
<gene>
    <name evidence="3" type="ORF">FH608_009405</name>
</gene>
<evidence type="ECO:0000313" key="3">
    <source>
        <dbReference type="EMBL" id="KAB8195722.1"/>
    </source>
</evidence>
<organism evidence="3 4">
    <name type="scientific">Nonomuraea phyllanthi</name>
    <dbReference type="NCBI Taxonomy" id="2219224"/>
    <lineage>
        <taxon>Bacteria</taxon>
        <taxon>Bacillati</taxon>
        <taxon>Actinomycetota</taxon>
        <taxon>Actinomycetes</taxon>
        <taxon>Streptosporangiales</taxon>
        <taxon>Streptosporangiaceae</taxon>
        <taxon>Nonomuraea</taxon>
    </lineage>
</organism>
<feature type="chain" id="PRO_5039341369" evidence="2">
    <location>
        <begin position="27"/>
        <end position="141"/>
    </location>
</feature>
<sequence length="141" mass="14464">MQITKKFIVIGAGAVTLIAGGGAAFAGTTGAGTTGAATTGTATTGAAGFAAAAPKVTAEEAIKIAHNAVQGAWVSELDFDRRGARPDVWEVELVKGSARHEVDVDAATGKVTKHERDHDDHGRDDHGRDDHGSDDHGHDDD</sequence>
<accession>A0A5C4WQ31</accession>
<name>A0A5C4WQ31_9ACTN</name>
<evidence type="ECO:0000313" key="4">
    <source>
        <dbReference type="Proteomes" id="UP000312512"/>
    </source>
</evidence>
<dbReference type="RefSeq" id="WP_139630039.1">
    <property type="nucleotide sequence ID" value="NZ_VDLX02000003.1"/>
</dbReference>
<keyword evidence="2" id="KW-0732">Signal</keyword>
<feature type="signal peptide" evidence="2">
    <location>
        <begin position="1"/>
        <end position="26"/>
    </location>
</feature>
<comment type="caution">
    <text evidence="3">The sequence shown here is derived from an EMBL/GenBank/DDBJ whole genome shotgun (WGS) entry which is preliminary data.</text>
</comment>
<proteinExistence type="predicted"/>
<feature type="region of interest" description="Disordered" evidence="1">
    <location>
        <begin position="99"/>
        <end position="141"/>
    </location>
</feature>
<dbReference type="AlphaFoldDB" id="A0A5C4WQ31"/>